<feature type="domain" description="Bacillithiol biosynthesis BshC N-terminal Rossmann-like" evidence="2">
    <location>
        <begin position="2"/>
        <end position="358"/>
    </location>
</feature>
<organism evidence="4 5">
    <name type="scientific">Occallatibacter riparius</name>
    <dbReference type="NCBI Taxonomy" id="1002689"/>
    <lineage>
        <taxon>Bacteria</taxon>
        <taxon>Pseudomonadati</taxon>
        <taxon>Acidobacteriota</taxon>
        <taxon>Terriglobia</taxon>
        <taxon>Terriglobales</taxon>
        <taxon>Acidobacteriaceae</taxon>
        <taxon>Occallatibacter</taxon>
    </lineage>
</organism>
<dbReference type="AlphaFoldDB" id="A0A9J7BM26"/>
<name>A0A9J7BM26_9BACT</name>
<protein>
    <submittedName>
        <fullName evidence="4">Bacillithiol biosynthesis cysteine-adding enzyme BshC</fullName>
    </submittedName>
</protein>
<evidence type="ECO:0000256" key="1">
    <source>
        <dbReference type="ARBA" id="ARBA00022598"/>
    </source>
</evidence>
<dbReference type="InterPro" id="IPR011199">
    <property type="entry name" value="Bacillithiol_biosynth_BshC"/>
</dbReference>
<dbReference type="InterPro" id="IPR055399">
    <property type="entry name" value="CC_BshC"/>
</dbReference>
<proteinExistence type="predicted"/>
<dbReference type="InterPro" id="IPR055398">
    <property type="entry name" value="Rossmann-like_BshC"/>
</dbReference>
<keyword evidence="1" id="KW-0436">Ligase</keyword>
<feature type="domain" description="Bacillithiol biosynthesis BshC C-terminal coiled-coil" evidence="3">
    <location>
        <begin position="361"/>
        <end position="511"/>
    </location>
</feature>
<dbReference type="NCBIfam" id="TIGR03998">
    <property type="entry name" value="thiol_BshC"/>
    <property type="match status" value="1"/>
</dbReference>
<evidence type="ECO:0000259" key="3">
    <source>
        <dbReference type="Pfam" id="PF24850"/>
    </source>
</evidence>
<gene>
    <name evidence="4" type="primary">bshC</name>
    <name evidence="4" type="ORF">MOP44_24915</name>
</gene>
<evidence type="ECO:0000313" key="5">
    <source>
        <dbReference type="Proteomes" id="UP001059380"/>
    </source>
</evidence>
<dbReference type="EMBL" id="CP093313">
    <property type="protein sequence ID" value="UWZ83792.1"/>
    <property type="molecule type" value="Genomic_DNA"/>
</dbReference>
<dbReference type="Pfam" id="PF10079">
    <property type="entry name" value="Rossmann-like_BshC"/>
    <property type="match status" value="1"/>
</dbReference>
<keyword evidence="5" id="KW-1185">Reference proteome</keyword>
<sequence length="520" mass="56714">MSRLFVDYCSGEPAARRFYGDSDPDRWQQQAQLPPHRTAILDILAQQNPGDAGAASIEALRHGAGAVLTGQQVGLFGGPLLVPLKAATAVARARQATGSGRPHVAIFWLASEDHDFAEINNVEFPFRRELRKLVYEGAPDAAVPVGGVLLDGPIEPLLEQAGELLGWSDALEALNQAYQPGRTFAQAFGDFYRRAFAAQGLLVFDASSREVHALGAPVLRAGIERADELHAALVERDAALQAAGYHAQVAVVRQSSLLFLLDKRTGARVALKRTAASQAEPNGLWQAGRERLSTADLLGILELEPERISPSALLRPVFQDYLFSTSLTIGGPAEVAYFAQSQVLFERILGHMTPVQPRFSATIVEPDIAELLRRHELTLDRVFSESLDGLTQLLAARALPIDGKRKLAAAGNALDGELNALLEWMHAMDAGLGRSADTAASKMRYQMNRLRRLAARFQMQKEESLARHAQAIANALYPGGHLQERVHGAAWYYARHGFELSEMLVEHAMDACPGHKALWL</sequence>
<accession>A0A9J7BM26</accession>
<dbReference type="KEGG" id="orp:MOP44_24915"/>
<evidence type="ECO:0000259" key="2">
    <source>
        <dbReference type="Pfam" id="PF10079"/>
    </source>
</evidence>
<reference evidence="4" key="1">
    <citation type="submission" date="2021-04" db="EMBL/GenBank/DDBJ databases">
        <title>Phylogenetic analysis of Acidobacteriaceae.</title>
        <authorList>
            <person name="Qiu L."/>
            <person name="Zhang Q."/>
        </authorList>
    </citation>
    <scope>NUCLEOTIDE SEQUENCE</scope>
    <source>
        <strain evidence="4">DSM 25168</strain>
    </source>
</reference>
<dbReference type="GO" id="GO:0016874">
    <property type="term" value="F:ligase activity"/>
    <property type="evidence" value="ECO:0007669"/>
    <property type="project" value="UniProtKB-KW"/>
</dbReference>
<dbReference type="Pfam" id="PF24850">
    <property type="entry name" value="CC_BshC"/>
    <property type="match status" value="1"/>
</dbReference>
<evidence type="ECO:0000313" key="4">
    <source>
        <dbReference type="EMBL" id="UWZ83792.1"/>
    </source>
</evidence>
<dbReference type="Proteomes" id="UP001059380">
    <property type="component" value="Chromosome"/>
</dbReference>